<reference evidence="10 11" key="1">
    <citation type="journal article" date="2020" name="Genomics">
        <title>Complete, high-quality genomes from long-read metagenomic sequencing of two wolf lichen thalli reveals enigmatic genome architecture.</title>
        <authorList>
            <person name="McKenzie S.K."/>
            <person name="Walston R.F."/>
            <person name="Allen J.L."/>
        </authorList>
    </citation>
    <scope>NUCLEOTIDE SEQUENCE [LARGE SCALE GENOMIC DNA]</scope>
    <source>
        <strain evidence="10">WasteWater1</strain>
    </source>
</reference>
<name>A0A8H6FAE5_9LECA</name>
<evidence type="ECO:0000256" key="5">
    <source>
        <dbReference type="ARBA" id="ARBA00022723"/>
    </source>
</evidence>
<dbReference type="InterPro" id="IPR001138">
    <property type="entry name" value="Zn2Cys6_DnaBD"/>
</dbReference>
<dbReference type="GO" id="GO:0009055">
    <property type="term" value="F:electron transfer activity"/>
    <property type="evidence" value="ECO:0007669"/>
    <property type="project" value="InterPro"/>
</dbReference>
<evidence type="ECO:0000256" key="1">
    <source>
        <dbReference type="ARBA" id="ARBA00004305"/>
    </source>
</evidence>
<evidence type="ECO:0000256" key="6">
    <source>
        <dbReference type="ARBA" id="ARBA00023242"/>
    </source>
</evidence>
<dbReference type="CDD" id="cd12148">
    <property type="entry name" value="fungal_TF_MHR"/>
    <property type="match status" value="1"/>
</dbReference>
<dbReference type="PROSITE" id="PS00463">
    <property type="entry name" value="ZN2_CY6_FUNGAL_1"/>
    <property type="match status" value="1"/>
</dbReference>
<dbReference type="Gene3D" id="4.10.240.10">
    <property type="entry name" value="Zn(2)-C6 fungal-type DNA-binding domain"/>
    <property type="match status" value="1"/>
</dbReference>
<feature type="domain" description="Zn(2)-C6 fungal-type" evidence="9">
    <location>
        <begin position="361"/>
        <end position="391"/>
    </location>
</feature>
<dbReference type="InterPro" id="IPR029035">
    <property type="entry name" value="DHS-like_NAD/FAD-binding_dom"/>
</dbReference>
<accession>A0A8H6FAE5</accession>
<dbReference type="PANTHER" id="PTHR43153">
    <property type="entry name" value="ELECTRON TRANSFER FLAVOPROTEIN ALPHA"/>
    <property type="match status" value="1"/>
</dbReference>
<evidence type="ECO:0000256" key="3">
    <source>
        <dbReference type="ARBA" id="ARBA00011355"/>
    </source>
</evidence>
<comment type="function">
    <text evidence="7">The electron transfer flavoprotein serves as a specific electron acceptor for several dehydrogenases, including five acyl-CoA dehydrogenases, glutaryl-CoA and sarcosine dehydrogenase. It transfers the electrons to the main mitochondrial respiratory chain via ETF-ubiquinone oxidoreductase (ETF dehydrogenase).</text>
</comment>
<dbReference type="AlphaFoldDB" id="A0A8H6FAE5"/>
<dbReference type="SUPFAM" id="SSF52402">
    <property type="entry name" value="Adenine nucleotide alpha hydrolases-like"/>
    <property type="match status" value="1"/>
</dbReference>
<evidence type="ECO:0000259" key="9">
    <source>
        <dbReference type="PROSITE" id="PS50048"/>
    </source>
</evidence>
<dbReference type="SMART" id="SM00066">
    <property type="entry name" value="GAL4"/>
    <property type="match status" value="1"/>
</dbReference>
<feature type="region of interest" description="Disordered" evidence="8">
    <location>
        <begin position="407"/>
        <end position="453"/>
    </location>
</feature>
<dbReference type="InterPro" id="IPR036864">
    <property type="entry name" value="Zn2-C6_fun-type_DNA-bd_sf"/>
</dbReference>
<dbReference type="InterPro" id="IPR001308">
    <property type="entry name" value="ETF_a/FixB"/>
</dbReference>
<dbReference type="CDD" id="cd00067">
    <property type="entry name" value="GAL4"/>
    <property type="match status" value="1"/>
</dbReference>
<dbReference type="FunFam" id="3.40.50.620:FF:000041">
    <property type="entry name" value="Electron transfer flavoprotein alpha subunit"/>
    <property type="match status" value="1"/>
</dbReference>
<gene>
    <name evidence="10" type="ORF">HO133_003071</name>
</gene>
<dbReference type="Pfam" id="PF00766">
    <property type="entry name" value="ETF_alpha"/>
    <property type="match status" value="1"/>
</dbReference>
<dbReference type="InterPro" id="IPR014730">
    <property type="entry name" value="ETF_a/b_N"/>
</dbReference>
<dbReference type="InterPro" id="IPR014729">
    <property type="entry name" value="Rossmann-like_a/b/a_fold"/>
</dbReference>
<dbReference type="RefSeq" id="XP_037150073.1">
    <property type="nucleotide sequence ID" value="XM_037293995.1"/>
</dbReference>
<dbReference type="PANTHER" id="PTHR43153:SF1">
    <property type="entry name" value="ELECTRON TRANSFER FLAVOPROTEIN SUBUNIT ALPHA, MITOCHONDRIAL"/>
    <property type="match status" value="1"/>
</dbReference>
<dbReference type="Gene3D" id="3.40.50.1220">
    <property type="entry name" value="TPP-binding domain"/>
    <property type="match status" value="1"/>
</dbReference>
<dbReference type="InterPro" id="IPR033947">
    <property type="entry name" value="ETF_alpha_N"/>
</dbReference>
<evidence type="ECO:0000256" key="2">
    <source>
        <dbReference type="ARBA" id="ARBA00005817"/>
    </source>
</evidence>
<dbReference type="GO" id="GO:0000981">
    <property type="term" value="F:DNA-binding transcription factor activity, RNA polymerase II-specific"/>
    <property type="evidence" value="ECO:0007669"/>
    <property type="project" value="InterPro"/>
</dbReference>
<dbReference type="SUPFAM" id="SSF57701">
    <property type="entry name" value="Zn2/Cys6 DNA-binding domain"/>
    <property type="match status" value="1"/>
</dbReference>
<evidence type="ECO:0000256" key="8">
    <source>
        <dbReference type="SAM" id="MobiDB-lite"/>
    </source>
</evidence>
<dbReference type="PROSITE" id="PS50048">
    <property type="entry name" value="ZN2_CY6_FUNGAL_2"/>
    <property type="match status" value="1"/>
</dbReference>
<dbReference type="InterPro" id="IPR014731">
    <property type="entry name" value="ETF_asu_C"/>
</dbReference>
<dbReference type="Pfam" id="PF01012">
    <property type="entry name" value="ETF"/>
    <property type="match status" value="1"/>
</dbReference>
<evidence type="ECO:0000313" key="10">
    <source>
        <dbReference type="EMBL" id="KAF6220638.1"/>
    </source>
</evidence>
<dbReference type="CDD" id="cd01715">
    <property type="entry name" value="ETF_alpha"/>
    <property type="match status" value="1"/>
</dbReference>
<dbReference type="Pfam" id="PF04082">
    <property type="entry name" value="Fungal_trans"/>
    <property type="match status" value="1"/>
</dbReference>
<evidence type="ECO:0000313" key="11">
    <source>
        <dbReference type="Proteomes" id="UP000593566"/>
    </source>
</evidence>
<feature type="region of interest" description="Disordered" evidence="8">
    <location>
        <begin position="334"/>
        <end position="360"/>
    </location>
</feature>
<dbReference type="Proteomes" id="UP000593566">
    <property type="component" value="Unassembled WGS sequence"/>
</dbReference>
<dbReference type="GO" id="GO:0006351">
    <property type="term" value="P:DNA-templated transcription"/>
    <property type="evidence" value="ECO:0007669"/>
    <property type="project" value="InterPro"/>
</dbReference>
<organism evidence="10 11">
    <name type="scientific">Letharia lupina</name>
    <dbReference type="NCBI Taxonomy" id="560253"/>
    <lineage>
        <taxon>Eukaryota</taxon>
        <taxon>Fungi</taxon>
        <taxon>Dikarya</taxon>
        <taxon>Ascomycota</taxon>
        <taxon>Pezizomycotina</taxon>
        <taxon>Lecanoromycetes</taxon>
        <taxon>OSLEUM clade</taxon>
        <taxon>Lecanoromycetidae</taxon>
        <taxon>Lecanorales</taxon>
        <taxon>Lecanorineae</taxon>
        <taxon>Parmeliaceae</taxon>
        <taxon>Letharia</taxon>
    </lineage>
</organism>
<dbReference type="SUPFAM" id="SSF52467">
    <property type="entry name" value="DHS-like NAD/FAD-binding domain"/>
    <property type="match status" value="1"/>
</dbReference>
<comment type="subunit">
    <text evidence="3">Heterodimer of an alpha and a beta subunit.</text>
</comment>
<evidence type="ECO:0000256" key="7">
    <source>
        <dbReference type="ARBA" id="ARBA00025416"/>
    </source>
</evidence>
<sequence>MLLTTRHSAFRQAQCYLRLSRTFNRQQQSAFARLLSSLAVLEQREGKLQSASLSAVTAAQKLGGSITGFVAGSGVRSVAEEAAKVRGLEKIIMVENGSYDKALPENYAPLLAENIKKGGFTHVFAGHSAFGKNLMPRVSALLDVQQISDITVIEGEDTFVRPIYAGNAILTVQSSDKIKIITIRGTAFTAAEAEGGSAEITEGVDPKVEIKTEWLSEDLAKSDRPDLATASKVVSGGRGLKSKEEFDRIIPPLADALGAAIGASRAAVDSGFADNSLQVGQTGKNVAPQLYLCAGISGAIQHLAGMKDSKHGRRHTTAISLATKDHVNQTNHIIAASPVTASDRGDASSKPQRRRNKPSLSCETCTIKKTKCDRGRPICFACVKRRSECHYSHLADLIEESHRALGIDTPKKKSKPNGDAASNSTLVNNGTTNPTERPLSRSSTGSSPMPLSNVPFSHPTASNIFKAEHPFSNYWTHQGGLNEVIGVLPSKDQADILIAKYFDVVDPVYPMIHRESFLRDYEFFWLLAPAERPSVDGSLVALIFVMLAMGTQFVTLPSSDDKEQTAEFYVSASHQALRVFSYLGRPSLRVIQTMVLIIYFLMNDNHAADAWAFAGILIRQAYALGLNRDPSIIVPHAHPFEKQQRRKVWQAVLFQDTFLTVILKLPPTATHTDVRIEDLALEVEESLTESGATDVTYISSMWNLANIVQSTLCTPRSLSLPISSSHTQRTSLIASFHRIYMSFPAPFRTFTEASICDLARRSKRLARQTLFLTSNYFHCLMLVYADEHGQLDIDIQGTLDAAHEAINSFFLLRALFEDEAMVWYHFQHRAFSEALVIAELVKAQSDNIAMNPTRMRAKNDVLRMIGILQLSSGVDMVARTRVSVLSRYL</sequence>
<comment type="similarity">
    <text evidence="2">Belongs to the ETF alpha-subunit/FixB family.</text>
</comment>
<keyword evidence="11" id="KW-1185">Reference proteome</keyword>
<keyword evidence="5" id="KW-0479">Metal-binding</keyword>
<evidence type="ECO:0000256" key="4">
    <source>
        <dbReference type="ARBA" id="ARBA00020656"/>
    </source>
</evidence>
<feature type="compositionally biased region" description="Polar residues" evidence="8">
    <location>
        <begin position="420"/>
        <end position="450"/>
    </location>
</feature>
<dbReference type="GO" id="GO:0050660">
    <property type="term" value="F:flavin adenine dinucleotide binding"/>
    <property type="evidence" value="ECO:0007669"/>
    <property type="project" value="InterPro"/>
</dbReference>
<dbReference type="Pfam" id="PF00172">
    <property type="entry name" value="Zn_clus"/>
    <property type="match status" value="1"/>
</dbReference>
<dbReference type="Gene3D" id="3.40.50.620">
    <property type="entry name" value="HUPs"/>
    <property type="match status" value="1"/>
</dbReference>
<protein>
    <recommendedName>
        <fullName evidence="4">Probable electron transfer flavoprotein subunit alpha, mitochondrial</fullName>
    </recommendedName>
</protein>
<proteinExistence type="inferred from homology"/>
<dbReference type="GO" id="GO:0005759">
    <property type="term" value="C:mitochondrial matrix"/>
    <property type="evidence" value="ECO:0007669"/>
    <property type="project" value="UniProtKB-SubCell"/>
</dbReference>
<dbReference type="EMBL" id="JACCJB010000016">
    <property type="protein sequence ID" value="KAF6220638.1"/>
    <property type="molecule type" value="Genomic_DNA"/>
</dbReference>
<dbReference type="GO" id="GO:0033539">
    <property type="term" value="P:fatty acid beta-oxidation using acyl-CoA dehydrogenase"/>
    <property type="evidence" value="ECO:0007669"/>
    <property type="project" value="TreeGrafter"/>
</dbReference>
<dbReference type="GeneID" id="59331483"/>
<dbReference type="GO" id="GO:0003677">
    <property type="term" value="F:DNA binding"/>
    <property type="evidence" value="ECO:0007669"/>
    <property type="project" value="InterPro"/>
</dbReference>
<dbReference type="GO" id="GO:0008270">
    <property type="term" value="F:zinc ion binding"/>
    <property type="evidence" value="ECO:0007669"/>
    <property type="project" value="InterPro"/>
</dbReference>
<dbReference type="SMART" id="SM00893">
    <property type="entry name" value="ETF"/>
    <property type="match status" value="1"/>
</dbReference>
<comment type="caution">
    <text evidence="10">The sequence shown here is derived from an EMBL/GenBank/DDBJ whole genome shotgun (WGS) entry which is preliminary data.</text>
</comment>
<comment type="subcellular location">
    <subcellularLocation>
        <location evidence="1">Mitochondrion matrix</location>
    </subcellularLocation>
</comment>
<keyword evidence="6" id="KW-0539">Nucleus</keyword>
<dbReference type="InterPro" id="IPR007219">
    <property type="entry name" value="XnlR_reg_dom"/>
</dbReference>
<dbReference type="SMART" id="SM00906">
    <property type="entry name" value="Fungal_trans"/>
    <property type="match status" value="1"/>
</dbReference>